<accession>A0ABR2Z8E8</accession>
<proteinExistence type="predicted"/>
<keyword evidence="2" id="KW-1185">Reference proteome</keyword>
<evidence type="ECO:0000313" key="1">
    <source>
        <dbReference type="EMBL" id="KAL0057136.1"/>
    </source>
</evidence>
<reference evidence="1 2" key="1">
    <citation type="submission" date="2024-05" db="EMBL/GenBank/DDBJ databases">
        <title>A draft genome resource for the thread blight pathogen Marasmius tenuissimus strain MS-2.</title>
        <authorList>
            <person name="Yulfo-Soto G.E."/>
            <person name="Baruah I.K."/>
            <person name="Amoako-Attah I."/>
            <person name="Bukari Y."/>
            <person name="Meinhardt L.W."/>
            <person name="Bailey B.A."/>
            <person name="Cohen S.P."/>
        </authorList>
    </citation>
    <scope>NUCLEOTIDE SEQUENCE [LARGE SCALE GENOMIC DNA]</scope>
    <source>
        <strain evidence="1 2">MS-2</strain>
    </source>
</reference>
<name>A0ABR2Z8E8_9AGAR</name>
<comment type="caution">
    <text evidence="1">The sequence shown here is derived from an EMBL/GenBank/DDBJ whole genome shotgun (WGS) entry which is preliminary data.</text>
</comment>
<evidence type="ECO:0000313" key="2">
    <source>
        <dbReference type="Proteomes" id="UP001437256"/>
    </source>
</evidence>
<gene>
    <name evidence="1" type="ORF">AAF712_016236</name>
</gene>
<protein>
    <submittedName>
        <fullName evidence="1">Uncharacterized protein</fullName>
    </submittedName>
</protein>
<sequence>MPNLMTFDLPFKEHLKFVRQFSSPLKKLWRNLLSSPSHIPLASGFDTLKSLAKLTVSHQSIPSSTLGSSTGPHRAIGDHTKAGIVDTYGPEETFTEGFREYHERAELAHGESAVDDDFICQFGVRDKGRNYGPVAVPLSVSLGQL</sequence>
<dbReference type="Proteomes" id="UP001437256">
    <property type="component" value="Unassembled WGS sequence"/>
</dbReference>
<dbReference type="EMBL" id="JBBXMP010000675">
    <property type="protein sequence ID" value="KAL0057136.1"/>
    <property type="molecule type" value="Genomic_DNA"/>
</dbReference>
<organism evidence="1 2">
    <name type="scientific">Marasmius tenuissimus</name>
    <dbReference type="NCBI Taxonomy" id="585030"/>
    <lineage>
        <taxon>Eukaryota</taxon>
        <taxon>Fungi</taxon>
        <taxon>Dikarya</taxon>
        <taxon>Basidiomycota</taxon>
        <taxon>Agaricomycotina</taxon>
        <taxon>Agaricomycetes</taxon>
        <taxon>Agaricomycetidae</taxon>
        <taxon>Agaricales</taxon>
        <taxon>Marasmiineae</taxon>
        <taxon>Marasmiaceae</taxon>
        <taxon>Marasmius</taxon>
    </lineage>
</organism>